<dbReference type="GO" id="GO:0006139">
    <property type="term" value="P:nucleobase-containing compound metabolic process"/>
    <property type="evidence" value="ECO:0007669"/>
    <property type="project" value="InterPro"/>
</dbReference>
<dbReference type="AlphaFoldDB" id="A0A8J8T544"/>
<gene>
    <name evidence="2" type="ORF">FGO68_gene7441</name>
</gene>
<dbReference type="PANTHER" id="PTHR47765">
    <property type="entry name" value="3'-5' EXONUCLEASE DOMAIN-CONTAINING PROTEIN"/>
    <property type="match status" value="1"/>
</dbReference>
<dbReference type="InterPro" id="IPR002562">
    <property type="entry name" value="3'-5'_exonuclease_dom"/>
</dbReference>
<dbReference type="EMBL" id="RRYP01004741">
    <property type="protein sequence ID" value="TNV82624.1"/>
    <property type="molecule type" value="Genomic_DNA"/>
</dbReference>
<protein>
    <recommendedName>
        <fullName evidence="1">3'-5' exonuclease domain-containing protein</fullName>
    </recommendedName>
</protein>
<dbReference type="InterPro" id="IPR036397">
    <property type="entry name" value="RNaseH_sf"/>
</dbReference>
<dbReference type="Proteomes" id="UP000785679">
    <property type="component" value="Unassembled WGS sequence"/>
</dbReference>
<evidence type="ECO:0000313" key="2">
    <source>
        <dbReference type="EMBL" id="TNV82624.1"/>
    </source>
</evidence>
<comment type="caution">
    <text evidence="2">The sequence shown here is derived from an EMBL/GenBank/DDBJ whole genome shotgun (WGS) entry which is preliminary data.</text>
</comment>
<evidence type="ECO:0000313" key="3">
    <source>
        <dbReference type="Proteomes" id="UP000785679"/>
    </source>
</evidence>
<organism evidence="2 3">
    <name type="scientific">Halteria grandinella</name>
    <dbReference type="NCBI Taxonomy" id="5974"/>
    <lineage>
        <taxon>Eukaryota</taxon>
        <taxon>Sar</taxon>
        <taxon>Alveolata</taxon>
        <taxon>Ciliophora</taxon>
        <taxon>Intramacronucleata</taxon>
        <taxon>Spirotrichea</taxon>
        <taxon>Stichotrichia</taxon>
        <taxon>Sporadotrichida</taxon>
        <taxon>Halteriidae</taxon>
        <taxon>Halteria</taxon>
    </lineage>
</organism>
<dbReference type="SUPFAM" id="SSF53098">
    <property type="entry name" value="Ribonuclease H-like"/>
    <property type="match status" value="1"/>
</dbReference>
<sequence>MYDQQNDFIPVDQFGPLTHHKECIRLPEHVVVQWISKQDDIFKLSHLLHEPYIGIDCEWRPSFSKFDQTPPSIFQISGAKISFIIDLLSLKDSPDLDSMLSSIFTNPASTIAAFSFEGDILKFQTELPNMGFYKHFKNFIDLQQYAAEIYPELAKSGIGKVSLTLLGKTMCKNAQMSNWERRPLSKAQMHYAALDAQILVQIVRILEQKGQESGKLIQAFIKEVAEQPPQQQLAQSSSLCATDSAGSTASVSPAVPEEQKILGFIPSPGLTPEMKSQGFIVDKYLITIGKLLIEKGHDCLIIESEDHSIMIAQALKDNRVVLTNSLKMQKKLEPHPCGFLNFKAPRFSQFKELCEYFGIDNTSDPK</sequence>
<dbReference type="InterPro" id="IPR002782">
    <property type="entry name" value="Mut7-C_RNAse_dom"/>
</dbReference>
<dbReference type="GO" id="GO:0003676">
    <property type="term" value="F:nucleic acid binding"/>
    <property type="evidence" value="ECO:0007669"/>
    <property type="project" value="InterPro"/>
</dbReference>
<dbReference type="GO" id="GO:0008408">
    <property type="term" value="F:3'-5' exonuclease activity"/>
    <property type="evidence" value="ECO:0007669"/>
    <property type="project" value="InterPro"/>
</dbReference>
<proteinExistence type="predicted"/>
<name>A0A8J8T544_HALGN</name>
<dbReference type="InterPro" id="IPR012337">
    <property type="entry name" value="RNaseH-like_sf"/>
</dbReference>
<feature type="domain" description="3'-5' exonuclease" evidence="1">
    <location>
        <begin position="32"/>
        <end position="211"/>
    </location>
</feature>
<keyword evidence="3" id="KW-1185">Reference proteome</keyword>
<dbReference type="InterPro" id="IPR052408">
    <property type="entry name" value="Exonuclease_MUT-7-like"/>
</dbReference>
<dbReference type="SMART" id="SM00474">
    <property type="entry name" value="35EXOc"/>
    <property type="match status" value="1"/>
</dbReference>
<dbReference type="Pfam" id="PF01927">
    <property type="entry name" value="Mut7-C"/>
    <property type="match status" value="1"/>
</dbReference>
<accession>A0A8J8T544</accession>
<reference evidence="2" key="1">
    <citation type="submission" date="2019-06" db="EMBL/GenBank/DDBJ databases">
        <authorList>
            <person name="Zheng W."/>
        </authorList>
    </citation>
    <scope>NUCLEOTIDE SEQUENCE</scope>
    <source>
        <strain evidence="2">QDHG01</strain>
    </source>
</reference>
<dbReference type="Pfam" id="PF01612">
    <property type="entry name" value="DNA_pol_A_exo1"/>
    <property type="match status" value="1"/>
</dbReference>
<dbReference type="PANTHER" id="PTHR47765:SF2">
    <property type="entry name" value="EXONUCLEASE MUT-7 HOMOLOG"/>
    <property type="match status" value="1"/>
</dbReference>
<dbReference type="Gene3D" id="3.30.420.10">
    <property type="entry name" value="Ribonuclease H-like superfamily/Ribonuclease H"/>
    <property type="match status" value="1"/>
</dbReference>
<evidence type="ECO:0000259" key="1">
    <source>
        <dbReference type="SMART" id="SM00474"/>
    </source>
</evidence>
<dbReference type="OrthoDB" id="428841at2759"/>